<name>A0A1I7V924_LOALO</name>
<dbReference type="WBParaSite" id="EN70_11208">
    <property type="protein sequence ID" value="EN70_11208"/>
    <property type="gene ID" value="EN70_11208"/>
</dbReference>
<feature type="domain" description="ZP" evidence="1">
    <location>
        <begin position="1"/>
        <end position="130"/>
    </location>
</feature>
<sequence>MEIQYGNEVPFGNTVNRSVQIGDNISLIPSWLKALRTKILEGLFSACTMHFLGEAQHARNWPHSLRLRCSVQPKLTGQMIRMKNAGQTYYYFRVNAFKFPGADDVYFTCAIDMSENEHFPERCRIAQNESRWRRSLNNNINYIELCTNVIVSSNKII</sequence>
<dbReference type="AlphaFoldDB" id="A0A1I7V924"/>
<evidence type="ECO:0000259" key="1">
    <source>
        <dbReference type="PROSITE" id="PS51034"/>
    </source>
</evidence>
<reference evidence="2" key="1">
    <citation type="submission" date="2012-04" db="EMBL/GenBank/DDBJ databases">
        <title>The Genome Sequence of Loa loa.</title>
        <authorList>
            <consortium name="The Broad Institute Genome Sequencing Platform"/>
            <consortium name="Broad Institute Genome Sequencing Center for Infectious Disease"/>
            <person name="Nutman T.B."/>
            <person name="Fink D.L."/>
            <person name="Russ C."/>
            <person name="Young S."/>
            <person name="Zeng Q."/>
            <person name="Gargeya S."/>
            <person name="Alvarado L."/>
            <person name="Berlin A."/>
            <person name="Chapman S.B."/>
            <person name="Chen Z."/>
            <person name="Freedman E."/>
            <person name="Gellesch M."/>
            <person name="Goldberg J."/>
            <person name="Griggs A."/>
            <person name="Gujja S."/>
            <person name="Heilman E.R."/>
            <person name="Heiman D."/>
            <person name="Howarth C."/>
            <person name="Mehta T."/>
            <person name="Neiman D."/>
            <person name="Pearson M."/>
            <person name="Roberts A."/>
            <person name="Saif S."/>
            <person name="Shea T."/>
            <person name="Shenoy N."/>
            <person name="Sisk P."/>
            <person name="Stolte C."/>
            <person name="Sykes S."/>
            <person name="White J."/>
            <person name="Yandava C."/>
            <person name="Haas B."/>
            <person name="Henn M.R."/>
            <person name="Nusbaum C."/>
            <person name="Birren B."/>
        </authorList>
    </citation>
    <scope>NUCLEOTIDE SEQUENCE [LARGE SCALE GENOMIC DNA]</scope>
</reference>
<proteinExistence type="predicted"/>
<evidence type="ECO:0000313" key="3">
    <source>
        <dbReference type="WBParaSite" id="EN70_11208"/>
    </source>
</evidence>
<dbReference type="InterPro" id="IPR001507">
    <property type="entry name" value="ZP_dom"/>
</dbReference>
<dbReference type="STRING" id="7209.A0A1I7V924"/>
<evidence type="ECO:0000313" key="2">
    <source>
        <dbReference type="Proteomes" id="UP000095285"/>
    </source>
</evidence>
<dbReference type="InterPro" id="IPR042235">
    <property type="entry name" value="ZP-C_dom"/>
</dbReference>
<organism evidence="2 3">
    <name type="scientific">Loa loa</name>
    <name type="common">Eye worm</name>
    <name type="synonym">Filaria loa</name>
    <dbReference type="NCBI Taxonomy" id="7209"/>
    <lineage>
        <taxon>Eukaryota</taxon>
        <taxon>Metazoa</taxon>
        <taxon>Ecdysozoa</taxon>
        <taxon>Nematoda</taxon>
        <taxon>Chromadorea</taxon>
        <taxon>Rhabditida</taxon>
        <taxon>Spirurina</taxon>
        <taxon>Spiruromorpha</taxon>
        <taxon>Filarioidea</taxon>
        <taxon>Onchocercidae</taxon>
        <taxon>Loa</taxon>
    </lineage>
</organism>
<dbReference type="Gene3D" id="2.60.40.4100">
    <property type="entry name" value="Zona pellucida, ZP-C domain"/>
    <property type="match status" value="1"/>
</dbReference>
<keyword evidence="2" id="KW-1185">Reference proteome</keyword>
<dbReference type="PROSITE" id="PS51034">
    <property type="entry name" value="ZP_2"/>
    <property type="match status" value="1"/>
</dbReference>
<accession>A0A1I7V924</accession>
<reference evidence="3" key="2">
    <citation type="submission" date="2016-11" db="UniProtKB">
        <authorList>
            <consortium name="WormBaseParasite"/>
        </authorList>
    </citation>
    <scope>IDENTIFICATION</scope>
</reference>
<dbReference type="Proteomes" id="UP000095285">
    <property type="component" value="Unassembled WGS sequence"/>
</dbReference>
<protein>
    <submittedName>
        <fullName evidence="3">ZP domain-containing protein</fullName>
    </submittedName>
</protein>